<sequence>MLLVLSPASCSERGEAGSDPDGDADDGDREGQRSGNAREKMDSKINMVGDGYSQPGASALSTKPSESLDLIDTMRHVPGHRTCCSSDPAHFQSTAPKRSGNAGESSSSTSQQEWSSENGVYRCFGDIPLGASHCTKDAMQTSLCGPQGQARLDSYLSLAPFSIKPAHIPDSGLGVSFHLFTFFLQQAVQACAILSMPSYPWMER</sequence>
<evidence type="ECO:0000313" key="1">
    <source>
        <dbReference type="EMBL" id="KAI4571652.1"/>
    </source>
</evidence>
<organism evidence="1 2">
    <name type="scientific">Ovis ammon polii x Ovis aries</name>
    <dbReference type="NCBI Taxonomy" id="2918886"/>
    <lineage>
        <taxon>Eukaryota</taxon>
        <taxon>Metazoa</taxon>
        <taxon>Chordata</taxon>
        <taxon>Craniata</taxon>
        <taxon>Vertebrata</taxon>
        <taxon>Euteleostomi</taxon>
        <taxon>Mammalia</taxon>
        <taxon>Eutheria</taxon>
        <taxon>Laurasiatheria</taxon>
        <taxon>Artiodactyla</taxon>
        <taxon>Ruminantia</taxon>
        <taxon>Pecora</taxon>
        <taxon>Bovidae</taxon>
        <taxon>Caprinae</taxon>
        <taxon>Ovis</taxon>
    </lineage>
</organism>
<reference evidence="1" key="1">
    <citation type="submission" date="2022-03" db="EMBL/GenBank/DDBJ databases">
        <title>Genomic analyses of argali, domestic sheep and their hybrids provide insights into chromosomal evolution, heterosis and genetic basis of agronomic traits.</title>
        <authorList>
            <person name="Li M."/>
        </authorList>
    </citation>
    <scope>NUCLEOTIDE SEQUENCE</scope>
    <source>
        <strain evidence="1">F1 hybrid</strain>
    </source>
</reference>
<dbReference type="EMBL" id="CM043041">
    <property type="protein sequence ID" value="KAI4571652.1"/>
    <property type="molecule type" value="Genomic_DNA"/>
</dbReference>
<dbReference type="Proteomes" id="UP001057279">
    <property type="component" value="Linkage Group LG16"/>
</dbReference>
<comment type="caution">
    <text evidence="1">The sequence shown here is derived from an EMBL/GenBank/DDBJ whole genome shotgun (WGS) entry which is preliminary data.</text>
</comment>
<accession>A0ACB9UJF9</accession>
<name>A0ACB9UJF9_9CETA</name>
<proteinExistence type="predicted"/>
<evidence type="ECO:0000313" key="2">
    <source>
        <dbReference type="Proteomes" id="UP001057279"/>
    </source>
</evidence>
<gene>
    <name evidence="1" type="ORF">MJG53_013758</name>
</gene>
<keyword evidence="2" id="KW-1185">Reference proteome</keyword>
<protein>
    <submittedName>
        <fullName evidence="1">Uncharacterized protein</fullName>
    </submittedName>
</protein>